<sequence>MIWINKKLASFTLIESLLVLLIITIIWLMPVLYTRYWEENIQTTIFFQSFEQKLLKAQEQAIISGRPSYVNILFSNDKVDWHFFKLDQQPLEESLNIPTKVTGLQDSHLVFLAYSGNISQIIKLTFTDHQHQEKIVYQFQLGSGKYEKKISRIPAVRK</sequence>
<dbReference type="NCBIfam" id="NF040982">
    <property type="entry name" value="ComGD"/>
    <property type="match status" value="1"/>
</dbReference>
<keyword evidence="1" id="KW-0472">Membrane</keyword>
<organism evidence="2 3">
    <name type="scientific">Vagococcus humatus</name>
    <dbReference type="NCBI Taxonomy" id="1889241"/>
    <lineage>
        <taxon>Bacteria</taxon>
        <taxon>Bacillati</taxon>
        <taxon>Bacillota</taxon>
        <taxon>Bacilli</taxon>
        <taxon>Lactobacillales</taxon>
        <taxon>Enterococcaceae</taxon>
        <taxon>Vagococcus</taxon>
    </lineage>
</organism>
<feature type="transmembrane region" description="Helical" evidence="1">
    <location>
        <begin position="12"/>
        <end position="33"/>
    </location>
</feature>
<evidence type="ECO:0000313" key="2">
    <source>
        <dbReference type="EMBL" id="RST89275.1"/>
    </source>
</evidence>
<keyword evidence="1" id="KW-0812">Transmembrane</keyword>
<dbReference type="InterPro" id="IPR016785">
    <property type="entry name" value="ComGD"/>
</dbReference>
<dbReference type="OrthoDB" id="2199641at2"/>
<accession>A0A3S0ABW9</accession>
<evidence type="ECO:0008006" key="4">
    <source>
        <dbReference type="Google" id="ProtNLM"/>
    </source>
</evidence>
<keyword evidence="3" id="KW-1185">Reference proteome</keyword>
<dbReference type="AlphaFoldDB" id="A0A3S0ABW9"/>
<reference evidence="2 3" key="1">
    <citation type="submission" date="2018-03" db="EMBL/GenBank/DDBJ databases">
        <authorList>
            <person name="Gulvik C.A."/>
        </authorList>
    </citation>
    <scope>NUCLEOTIDE SEQUENCE [LARGE SCALE GENOMIC DNA]</scope>
    <source>
        <strain evidence="2 3">JCM 31581</strain>
    </source>
</reference>
<protein>
    <recommendedName>
        <fullName evidence="4">Prepilin-type cleavage/methylation domain-containing protein</fullName>
    </recommendedName>
</protein>
<evidence type="ECO:0000313" key="3">
    <source>
        <dbReference type="Proteomes" id="UP000277864"/>
    </source>
</evidence>
<dbReference type="RefSeq" id="WP_125943210.1">
    <property type="nucleotide sequence ID" value="NZ_PXZH01000002.1"/>
</dbReference>
<evidence type="ECO:0000256" key="1">
    <source>
        <dbReference type="SAM" id="Phobius"/>
    </source>
</evidence>
<dbReference type="Proteomes" id="UP000277864">
    <property type="component" value="Unassembled WGS sequence"/>
</dbReference>
<comment type="caution">
    <text evidence="2">The sequence shown here is derived from an EMBL/GenBank/DDBJ whole genome shotgun (WGS) entry which is preliminary data.</text>
</comment>
<keyword evidence="1" id="KW-1133">Transmembrane helix</keyword>
<dbReference type="EMBL" id="PXZH01000002">
    <property type="protein sequence ID" value="RST89275.1"/>
    <property type="molecule type" value="Genomic_DNA"/>
</dbReference>
<gene>
    <name evidence="2" type="ORF">C7P63_05740</name>
</gene>
<proteinExistence type="predicted"/>
<name>A0A3S0ABW9_9ENTE</name>